<dbReference type="Pfam" id="PF13621">
    <property type="entry name" value="Cupin_8"/>
    <property type="match status" value="1"/>
</dbReference>
<dbReference type="SUPFAM" id="SSF51197">
    <property type="entry name" value="Clavaminate synthase-like"/>
    <property type="match status" value="1"/>
</dbReference>
<keyword evidence="3" id="KW-1185">Reference proteome</keyword>
<sequence length="345" mass="38452">MPVTIPYWEQITPQQFFADIQPLNQPAVLKGLVGDWPAVQAAKHSTGEFAHYLQAFDNGQLVTTLLLAAQTNGRIFYQPQFNGFNYERRQYPVSAILAQLMRSAGQESAVRIAAQSALVDDCLPGFASENGNPLLPASVQARIWLGNQVTVPAHFDDADNLACVVAGKRRFTLFPPEQVGNLYIGPLDYAPTGTPISLVDFTNPDWQRFPKAEAAWEVAQVAELDPGDVLFIPAMWWHQVESCADLSVLCNYWWNGSIGTADSRASPFEALLFTMLQLRQLPAAQRTAWQSVFSHYLSAEMNDFNYLPADKLGVLGSDDCPSEQAINRWLMQQLQQRCEALKSKR</sequence>
<dbReference type="PANTHER" id="PTHR12461">
    <property type="entry name" value="HYPOXIA-INDUCIBLE FACTOR 1 ALPHA INHIBITOR-RELATED"/>
    <property type="match status" value="1"/>
</dbReference>
<reference evidence="2 3" key="1">
    <citation type="submission" date="2023-07" db="EMBL/GenBank/DDBJ databases">
        <title>Alkalimonas sp., MEB108 novel, alkaliphilic bacterium isolated from Lonar Lake, India.</title>
        <authorList>
            <person name="Joshi A."/>
            <person name="Thite S."/>
        </authorList>
    </citation>
    <scope>NUCLEOTIDE SEQUENCE [LARGE SCALE GENOMIC DNA]</scope>
    <source>
        <strain evidence="2 3">MEB108</strain>
    </source>
</reference>
<evidence type="ECO:0000313" key="3">
    <source>
        <dbReference type="Proteomes" id="UP001336314"/>
    </source>
</evidence>
<organism evidence="2 3">
    <name type="scientific">Alkalimonas cellulosilytica</name>
    <dbReference type="NCBI Taxonomy" id="3058395"/>
    <lineage>
        <taxon>Bacteria</taxon>
        <taxon>Pseudomonadati</taxon>
        <taxon>Pseudomonadota</taxon>
        <taxon>Gammaproteobacteria</taxon>
        <taxon>Alkalimonas</taxon>
    </lineage>
</organism>
<evidence type="ECO:0000259" key="1">
    <source>
        <dbReference type="PROSITE" id="PS51184"/>
    </source>
</evidence>
<accession>A0ABU7J5S5</accession>
<dbReference type="InterPro" id="IPR041667">
    <property type="entry name" value="Cupin_8"/>
</dbReference>
<name>A0ABU7J5S5_9GAMM</name>
<protein>
    <submittedName>
        <fullName evidence="2">Cupin-like domain-containing protein</fullName>
    </submittedName>
</protein>
<dbReference type="RefSeq" id="WP_330128955.1">
    <property type="nucleotide sequence ID" value="NZ_JAUHLI010000009.1"/>
</dbReference>
<dbReference type="InterPro" id="IPR003347">
    <property type="entry name" value="JmjC_dom"/>
</dbReference>
<gene>
    <name evidence="2" type="ORF">QWY20_10440</name>
</gene>
<dbReference type="PANTHER" id="PTHR12461:SF105">
    <property type="entry name" value="HYPOXIA-INDUCIBLE FACTOR 1-ALPHA INHIBITOR"/>
    <property type="match status" value="1"/>
</dbReference>
<proteinExistence type="predicted"/>
<feature type="domain" description="JmjC" evidence="1">
    <location>
        <begin position="101"/>
        <end position="269"/>
    </location>
</feature>
<dbReference type="EMBL" id="JAUHLI010000009">
    <property type="protein sequence ID" value="MEE2001869.1"/>
    <property type="molecule type" value="Genomic_DNA"/>
</dbReference>
<dbReference type="Proteomes" id="UP001336314">
    <property type="component" value="Unassembled WGS sequence"/>
</dbReference>
<dbReference type="Gene3D" id="2.60.120.650">
    <property type="entry name" value="Cupin"/>
    <property type="match status" value="1"/>
</dbReference>
<comment type="caution">
    <text evidence="2">The sequence shown here is derived from an EMBL/GenBank/DDBJ whole genome shotgun (WGS) entry which is preliminary data.</text>
</comment>
<dbReference type="PROSITE" id="PS51184">
    <property type="entry name" value="JMJC"/>
    <property type="match status" value="1"/>
</dbReference>
<evidence type="ECO:0000313" key="2">
    <source>
        <dbReference type="EMBL" id="MEE2001869.1"/>
    </source>
</evidence>
<dbReference type="SMART" id="SM00558">
    <property type="entry name" value="JmjC"/>
    <property type="match status" value="1"/>
</dbReference>